<evidence type="ECO:0008006" key="3">
    <source>
        <dbReference type="Google" id="ProtNLM"/>
    </source>
</evidence>
<organism evidence="1 2">
    <name type="scientific">Algoriphagus zhangzhouensis</name>
    <dbReference type="NCBI Taxonomy" id="1073327"/>
    <lineage>
        <taxon>Bacteria</taxon>
        <taxon>Pseudomonadati</taxon>
        <taxon>Bacteroidota</taxon>
        <taxon>Cytophagia</taxon>
        <taxon>Cytophagales</taxon>
        <taxon>Cyclobacteriaceae</taxon>
        <taxon>Algoriphagus</taxon>
    </lineage>
</organism>
<dbReference type="RefSeq" id="WP_073573624.1">
    <property type="nucleotide sequence ID" value="NZ_FRXN01000008.1"/>
</dbReference>
<dbReference type="OrthoDB" id="2989600at2"/>
<protein>
    <recommendedName>
        <fullName evidence="3">Terpene synthase</fullName>
    </recommendedName>
</protein>
<keyword evidence="2" id="KW-1185">Reference proteome</keyword>
<dbReference type="AlphaFoldDB" id="A0A1M7ZKF5"/>
<sequence length="294" mass="35263">MKDLIFPVALSIHLIQLEKKTLKWLENVHLLKKKNDIAEIREQKIIRFAAYLFPEMEINRLEIVMKFFCCLFLLDDRLDHITPEEGLDWINCLCDEKTERRFNPLIFEILKLNREMLRLSDKKKWRKGWIENWDFHLEGLLWELDNRCKRSTPDLRDYQIQRPFASGVFLALHLLRMEFFEDSLIVQKLEWDVSRLIVLSNDLSSSEKERSMGDFQNELLLLEVFIGSSQAKIRVENEIIRLRSQIIQVAERIRLEYPKMEKWLESIMLLLGGCHYWSGITARYFAKINGEMKR</sequence>
<dbReference type="SUPFAM" id="SSF48576">
    <property type="entry name" value="Terpenoid synthases"/>
    <property type="match status" value="1"/>
</dbReference>
<proteinExistence type="predicted"/>
<dbReference type="Proteomes" id="UP000184609">
    <property type="component" value="Unassembled WGS sequence"/>
</dbReference>
<name>A0A1M7ZKF5_9BACT</name>
<accession>A0A1M7ZKF5</accession>
<dbReference type="Pfam" id="PF19086">
    <property type="entry name" value="Terpene_syn_C_2"/>
    <property type="match status" value="1"/>
</dbReference>
<dbReference type="Gene3D" id="1.10.600.10">
    <property type="entry name" value="Farnesyl Diphosphate Synthase"/>
    <property type="match status" value="1"/>
</dbReference>
<reference evidence="2" key="1">
    <citation type="submission" date="2016-12" db="EMBL/GenBank/DDBJ databases">
        <authorList>
            <person name="Varghese N."/>
            <person name="Submissions S."/>
        </authorList>
    </citation>
    <scope>NUCLEOTIDE SEQUENCE [LARGE SCALE GENOMIC DNA]</scope>
    <source>
        <strain evidence="2">DSM 25035</strain>
    </source>
</reference>
<gene>
    <name evidence="1" type="ORF">SAMN04488108_4022</name>
</gene>
<evidence type="ECO:0000313" key="2">
    <source>
        <dbReference type="Proteomes" id="UP000184609"/>
    </source>
</evidence>
<evidence type="ECO:0000313" key="1">
    <source>
        <dbReference type="EMBL" id="SHO65361.1"/>
    </source>
</evidence>
<dbReference type="InterPro" id="IPR008949">
    <property type="entry name" value="Isoprenoid_synthase_dom_sf"/>
</dbReference>
<dbReference type="EMBL" id="FRXN01000008">
    <property type="protein sequence ID" value="SHO65361.1"/>
    <property type="molecule type" value="Genomic_DNA"/>
</dbReference>
<dbReference type="STRING" id="1073327.SAMN04488108_4022"/>